<gene>
    <name evidence="9 11" type="primary">dapF</name>
    <name evidence="11" type="ORF">NMYAN_140064</name>
    <name evidence="12" type="ORF">SAMN05421880_13036</name>
</gene>
<dbReference type="FunFam" id="3.10.310.10:FF:000001">
    <property type="entry name" value="Diaminopimelate epimerase"/>
    <property type="match status" value="1"/>
</dbReference>
<evidence type="ECO:0000256" key="9">
    <source>
        <dbReference type="HAMAP-Rule" id="MF_00197"/>
    </source>
</evidence>
<dbReference type="Pfam" id="PF01678">
    <property type="entry name" value="DAP_epimerase"/>
    <property type="match status" value="2"/>
</dbReference>
<feature type="binding site" evidence="9">
    <location>
        <position position="191"/>
    </location>
    <ligand>
        <name>substrate</name>
    </ligand>
</feature>
<dbReference type="RefSeq" id="WP_090671480.1">
    <property type="nucleotide sequence ID" value="NZ_CAJNAP010000006.1"/>
</dbReference>
<evidence type="ECO:0000256" key="7">
    <source>
        <dbReference type="ARBA" id="ARBA00023235"/>
    </source>
</evidence>
<feature type="binding site" evidence="9">
    <location>
        <position position="65"/>
    </location>
    <ligand>
        <name>substrate</name>
    </ligand>
</feature>
<evidence type="ECO:0000313" key="12">
    <source>
        <dbReference type="EMBL" id="SFM73846.1"/>
    </source>
</evidence>
<dbReference type="EC" id="5.1.1.7" evidence="3 9"/>
<comment type="subcellular location">
    <subcellularLocation>
        <location evidence="9">Cytoplasm</location>
    </subcellularLocation>
</comment>
<dbReference type="GO" id="GO:0005829">
    <property type="term" value="C:cytosol"/>
    <property type="evidence" value="ECO:0007669"/>
    <property type="project" value="TreeGrafter"/>
</dbReference>
<evidence type="ECO:0000313" key="11">
    <source>
        <dbReference type="EMBL" id="CAE6495956.1"/>
    </source>
</evidence>
<feature type="active site" evidence="10">
    <location>
        <position position="74"/>
    </location>
</feature>
<dbReference type="InterPro" id="IPR001653">
    <property type="entry name" value="DAP_epimerase_DapF"/>
</dbReference>
<sequence>MQFKFTKMHGLGNDFIVIDAINQSISLTRENIRFLADRHFGVGCDQVLIVEKASSNADFRYRIFNADGSEVEQCGNGARCFVRFVHDHGLSKKKEICIETASGLIFPKLESNLDVTVNMGIPRFNPSDIPFIADKRSSIYLLDINGEQMEISAVSMGNPHAVMIVPSIEDASVGTMGAQIESHPRFPQRVNAGFMQIIDRHHIKLRVYERGAGETFACGTGACAAVVCGIERGLLASDVTVSTRGGDLRIQWNGEKQPVLMTGPATTVFEGTIGLPSGEHTSTSL</sequence>
<comment type="pathway">
    <text evidence="1 9">Amino-acid biosynthesis; L-lysine biosynthesis via DAP pathway; DL-2,6-diaminopimelate from LL-2,6-diaminopimelate: step 1/1.</text>
</comment>
<dbReference type="EMBL" id="CAJNAP010000006">
    <property type="protein sequence ID" value="CAE6495956.1"/>
    <property type="molecule type" value="Genomic_DNA"/>
</dbReference>
<feature type="binding site" evidence="9">
    <location>
        <begin position="219"/>
        <end position="220"/>
    </location>
    <ligand>
        <name>substrate</name>
    </ligand>
</feature>
<evidence type="ECO:0000256" key="3">
    <source>
        <dbReference type="ARBA" id="ARBA00013080"/>
    </source>
</evidence>
<comment type="subunit">
    <text evidence="9">Homodimer.</text>
</comment>
<evidence type="ECO:0000313" key="13">
    <source>
        <dbReference type="Proteomes" id="UP000199561"/>
    </source>
</evidence>
<evidence type="ECO:0000256" key="1">
    <source>
        <dbReference type="ARBA" id="ARBA00005196"/>
    </source>
</evidence>
<feature type="active site" description="Proton donor" evidence="9">
    <location>
        <position position="74"/>
    </location>
</feature>
<dbReference type="HAMAP" id="MF_00197">
    <property type="entry name" value="DAP_epimerase"/>
    <property type="match status" value="1"/>
</dbReference>
<dbReference type="InterPro" id="IPR018510">
    <property type="entry name" value="DAP_epimerase_AS"/>
</dbReference>
<dbReference type="STRING" id="52442.SAMN05421880_13036"/>
<feature type="active site" description="Proton acceptor" evidence="9">
    <location>
        <position position="218"/>
    </location>
</feature>
<feature type="site" description="Could be important to modulate the pK values of the two catalytic cysteine residues" evidence="9">
    <location>
        <position position="209"/>
    </location>
</feature>
<keyword evidence="13" id="KW-1185">Reference proteome</keyword>
<keyword evidence="7 9" id="KW-0413">Isomerase</keyword>
<keyword evidence="6 9" id="KW-0457">Lysine biosynthesis</keyword>
<dbReference type="PANTHER" id="PTHR31689:SF0">
    <property type="entry name" value="DIAMINOPIMELATE EPIMERASE"/>
    <property type="match status" value="1"/>
</dbReference>
<reference evidence="11" key="2">
    <citation type="submission" date="2021-02" db="EMBL/GenBank/DDBJ databases">
        <authorList>
            <person name="Han P."/>
        </authorList>
    </citation>
    <scope>NUCLEOTIDE SEQUENCE</scope>
    <source>
        <strain evidence="11">Nitrosomonas nitrosa 18-3D</strain>
    </source>
</reference>
<dbReference type="AlphaFoldDB" id="A0A1I4TAY1"/>
<proteinExistence type="inferred from homology"/>
<feature type="binding site" evidence="9">
    <location>
        <position position="13"/>
    </location>
    <ligand>
        <name>substrate</name>
    </ligand>
</feature>
<dbReference type="OrthoDB" id="9805408at2"/>
<evidence type="ECO:0000256" key="6">
    <source>
        <dbReference type="ARBA" id="ARBA00023154"/>
    </source>
</evidence>
<evidence type="ECO:0000256" key="2">
    <source>
        <dbReference type="ARBA" id="ARBA00010219"/>
    </source>
</evidence>
<organism evidence="12 13">
    <name type="scientific">Nitrosomonas nitrosa</name>
    <dbReference type="NCBI Taxonomy" id="52442"/>
    <lineage>
        <taxon>Bacteria</taxon>
        <taxon>Pseudomonadati</taxon>
        <taxon>Pseudomonadota</taxon>
        <taxon>Betaproteobacteria</taxon>
        <taxon>Nitrosomonadales</taxon>
        <taxon>Nitrosomonadaceae</taxon>
        <taxon>Nitrosomonas</taxon>
    </lineage>
</organism>
<feature type="binding site" evidence="9">
    <location>
        <begin position="75"/>
        <end position="76"/>
    </location>
    <ligand>
        <name>substrate</name>
    </ligand>
</feature>
<evidence type="ECO:0000256" key="5">
    <source>
        <dbReference type="ARBA" id="ARBA00022605"/>
    </source>
</evidence>
<dbReference type="UniPathway" id="UPA00034">
    <property type="reaction ID" value="UER00025"/>
</dbReference>
<feature type="binding site" evidence="9">
    <location>
        <begin position="209"/>
        <end position="210"/>
    </location>
    <ligand>
        <name>substrate</name>
    </ligand>
</feature>
<protein>
    <recommendedName>
        <fullName evidence="3 9">Diaminopimelate epimerase</fullName>
        <shortName evidence="9">DAP epimerase</shortName>
        <ecNumber evidence="3 9">5.1.1.7</ecNumber>
    </recommendedName>
    <alternativeName>
        <fullName evidence="9">PLP-independent amino acid racemase</fullName>
    </alternativeName>
</protein>
<dbReference type="GO" id="GO:0008837">
    <property type="term" value="F:diaminopimelate epimerase activity"/>
    <property type="evidence" value="ECO:0007669"/>
    <property type="project" value="UniProtKB-UniRule"/>
</dbReference>
<dbReference type="PANTHER" id="PTHR31689">
    <property type="entry name" value="DIAMINOPIMELATE EPIMERASE, CHLOROPLASTIC"/>
    <property type="match status" value="1"/>
</dbReference>
<accession>A0A1I4TAY1</accession>
<dbReference type="EMBL" id="FOUF01000030">
    <property type="protein sequence ID" value="SFM73846.1"/>
    <property type="molecule type" value="Genomic_DNA"/>
</dbReference>
<keyword evidence="5 9" id="KW-0028">Amino-acid biosynthesis</keyword>
<dbReference type="PROSITE" id="PS01326">
    <property type="entry name" value="DAP_EPIMERASE"/>
    <property type="match status" value="1"/>
</dbReference>
<feature type="binding site" evidence="9">
    <location>
        <position position="158"/>
    </location>
    <ligand>
        <name>substrate</name>
    </ligand>
</feature>
<feature type="site" description="Could be important to modulate the pK values of the two catalytic cysteine residues" evidence="9">
    <location>
        <position position="160"/>
    </location>
</feature>
<dbReference type="Proteomes" id="UP000601736">
    <property type="component" value="Unassembled WGS sequence"/>
</dbReference>
<comment type="catalytic activity">
    <reaction evidence="8 9">
        <text>(2S,6S)-2,6-diaminopimelate = meso-2,6-diaminopimelate</text>
        <dbReference type="Rhea" id="RHEA:15393"/>
        <dbReference type="ChEBI" id="CHEBI:57609"/>
        <dbReference type="ChEBI" id="CHEBI:57791"/>
        <dbReference type="EC" id="5.1.1.7"/>
    </reaction>
</comment>
<evidence type="ECO:0000256" key="8">
    <source>
        <dbReference type="ARBA" id="ARBA00051712"/>
    </source>
</evidence>
<dbReference type="Gene3D" id="3.10.310.10">
    <property type="entry name" value="Diaminopimelate Epimerase, Chain A, domain 1"/>
    <property type="match status" value="2"/>
</dbReference>
<keyword evidence="4 9" id="KW-0963">Cytoplasm</keyword>
<reference evidence="12 13" key="1">
    <citation type="submission" date="2016-10" db="EMBL/GenBank/DDBJ databases">
        <authorList>
            <person name="de Groot N.N."/>
        </authorList>
    </citation>
    <scope>NUCLEOTIDE SEQUENCE [LARGE SCALE GENOMIC DNA]</scope>
    <source>
        <strain evidence="12 13">Nm146</strain>
    </source>
</reference>
<comment type="similarity">
    <text evidence="2 9">Belongs to the diaminopimelate epimerase family.</text>
</comment>
<feature type="binding site" evidence="9">
    <location>
        <position position="46"/>
    </location>
    <ligand>
        <name>substrate</name>
    </ligand>
</feature>
<dbReference type="GO" id="GO:0009089">
    <property type="term" value="P:lysine biosynthetic process via diaminopimelate"/>
    <property type="evidence" value="ECO:0007669"/>
    <property type="project" value="UniProtKB-UniRule"/>
</dbReference>
<evidence type="ECO:0000256" key="4">
    <source>
        <dbReference type="ARBA" id="ARBA00022490"/>
    </source>
</evidence>
<name>A0A1I4TAY1_9PROT</name>
<dbReference type="Proteomes" id="UP000199561">
    <property type="component" value="Unassembled WGS sequence"/>
</dbReference>
<evidence type="ECO:0000256" key="10">
    <source>
        <dbReference type="PROSITE-ProRule" id="PRU10125"/>
    </source>
</evidence>
<dbReference type="SUPFAM" id="SSF54506">
    <property type="entry name" value="Diaminopimelate epimerase-like"/>
    <property type="match status" value="1"/>
</dbReference>
<dbReference type="NCBIfam" id="TIGR00652">
    <property type="entry name" value="DapF"/>
    <property type="match status" value="1"/>
</dbReference>
<comment type="function">
    <text evidence="9">Catalyzes the stereoinversion of LL-2,6-diaminopimelate (L,L-DAP) to meso-diaminopimelate (meso-DAP), a precursor of L-lysine and an essential component of the bacterial peptidoglycan.</text>
</comment>